<reference evidence="8 9" key="1">
    <citation type="journal article" date="2016" name="PLoS Pathog.">
        <title>Biosynthesis of antibiotic leucinostatins in bio-control fungus Purpureocillium lilacinum and their inhibition on phytophthora revealed by genome mining.</title>
        <authorList>
            <person name="Wang G."/>
            <person name="Liu Z."/>
            <person name="Lin R."/>
            <person name="Li E."/>
            <person name="Mao Z."/>
            <person name="Ling J."/>
            <person name="Yang Y."/>
            <person name="Yin W.B."/>
            <person name="Xie B."/>
        </authorList>
    </citation>
    <scope>NUCLEOTIDE SEQUENCE [LARGE SCALE GENOMIC DNA]</scope>
    <source>
        <strain evidence="8">170</strain>
    </source>
</reference>
<dbReference type="PANTHER" id="PTHR46481:SF10">
    <property type="entry name" value="ZINC FINGER BED DOMAIN-CONTAINING PROTEIN 39"/>
    <property type="match status" value="1"/>
</dbReference>
<evidence type="ECO:0000256" key="1">
    <source>
        <dbReference type="ARBA" id="ARBA00004123"/>
    </source>
</evidence>
<dbReference type="RefSeq" id="XP_022283989.1">
    <property type="nucleotide sequence ID" value="XM_022428794.1"/>
</dbReference>
<dbReference type="Pfam" id="PF05699">
    <property type="entry name" value="Dimer_Tnp_hAT"/>
    <property type="match status" value="1"/>
</dbReference>
<proteinExistence type="predicted"/>
<evidence type="ECO:0000259" key="7">
    <source>
        <dbReference type="Pfam" id="PF05699"/>
    </source>
</evidence>
<feature type="region of interest" description="Disordered" evidence="6">
    <location>
        <begin position="377"/>
        <end position="398"/>
    </location>
</feature>
<evidence type="ECO:0000256" key="5">
    <source>
        <dbReference type="ARBA" id="ARBA00023242"/>
    </source>
</evidence>
<dbReference type="GO" id="GO:0046983">
    <property type="term" value="F:protein dimerization activity"/>
    <property type="evidence" value="ECO:0007669"/>
    <property type="project" value="InterPro"/>
</dbReference>
<dbReference type="KEGG" id="pchm:VFPPC_11892"/>
<dbReference type="AlphaFoldDB" id="A0A179F1I8"/>
<dbReference type="PANTHER" id="PTHR46481">
    <property type="entry name" value="ZINC FINGER BED DOMAIN-CONTAINING PROTEIN 4"/>
    <property type="match status" value="1"/>
</dbReference>
<evidence type="ECO:0000256" key="4">
    <source>
        <dbReference type="ARBA" id="ARBA00022833"/>
    </source>
</evidence>
<dbReference type="OrthoDB" id="4867758at2759"/>
<comment type="subcellular location">
    <subcellularLocation>
        <location evidence="1">Nucleus</location>
    </subcellularLocation>
</comment>
<dbReference type="SUPFAM" id="SSF53098">
    <property type="entry name" value="Ribonuclease H-like"/>
    <property type="match status" value="1"/>
</dbReference>
<keyword evidence="5" id="KW-0539">Nucleus</keyword>
<dbReference type="InterPro" id="IPR008906">
    <property type="entry name" value="HATC_C_dom"/>
</dbReference>
<dbReference type="EMBL" id="LSBJ02000012">
    <property type="protein sequence ID" value="OAQ58953.2"/>
    <property type="molecule type" value="Genomic_DNA"/>
</dbReference>
<accession>A0A179F1I8</accession>
<dbReference type="GO" id="GO:0008270">
    <property type="term" value="F:zinc ion binding"/>
    <property type="evidence" value="ECO:0007669"/>
    <property type="project" value="UniProtKB-KW"/>
</dbReference>
<evidence type="ECO:0000313" key="8">
    <source>
        <dbReference type="EMBL" id="OAQ58953.2"/>
    </source>
</evidence>
<dbReference type="GeneID" id="28853936"/>
<gene>
    <name evidence="8" type="ORF">VFPPC_11892</name>
</gene>
<dbReference type="STRING" id="1380566.A0A179F1I8"/>
<protein>
    <submittedName>
        <fullName evidence="8">Restless-like transposase</fullName>
    </submittedName>
</protein>
<sequence length="753" mass="85201">MDCSKFTINTLVSQPIAPLSSARSSSAGPSRSSEDATSASILLLDFDITPFFRKIYPEPPKLGPSGKRKATGNAVYRCLHCPADTPWESKQKSNARNHARKMHPNIVINFGSSLGVDSNSDGVEQPFQKPRIDHFYALQASESSLRRAFDRRRYIQAWVGLLTRRRLPFSAVTWDETSELVLASNPAVEDLLLTSRSAAMRHISANFDLYRTRLRNLLEGSFSLVHISSDLWTSPHRHGILALCARWIDADLKPRRALLGMPECKFSHSGEHQAELMLEVLEVYGLPRRLGYHTSDNATSNDTCLQHLSRLVKEKHGGDFNPKLRRIRCVAHILNLSLQAFLLASSKEALIAALKAADDTTGDAMYEQFYEALNTAAERESSQSTGQKRLSKKGKSSDPNYQRLANFSGWRQISALRKIHHLAVWLRTSSIHSDQWDLRVGLRLGIDNDNRWNSWYKLLSNALRKKAEIRQFFLDFERELGDNILTISDWDLIERTQQFLQPFAAATLLGEGAGSNLSHTLMIMDALLHHYEKAKKLYSAEATYDPHLVHCVDMGWFVLNKYYALTDETPAYAAALLLDPSKRLKYIQHNSDIGWIDSAVEKTSKDESTHSRRPRNGLDALFDEIAVWEETNSDVDDLETFIKSPPNRITCSPLLWWLNPERIKTYPRLCRMAIDVLSIPPESTDPESAFSGGRRTLSWDRESMLCENVEKVECIGNWIRSGFITLSIEGGKGIILDTAIDVDVDREIDDELD</sequence>
<comment type="caution">
    <text evidence="8">The sequence shown here is derived from an EMBL/GenBank/DDBJ whole genome shotgun (WGS) entry which is preliminary data.</text>
</comment>
<dbReference type="GO" id="GO:0005634">
    <property type="term" value="C:nucleus"/>
    <property type="evidence" value="ECO:0007669"/>
    <property type="project" value="UniProtKB-SubCell"/>
</dbReference>
<dbReference type="InterPro" id="IPR052035">
    <property type="entry name" value="ZnF_BED_domain_contain"/>
</dbReference>
<dbReference type="Proteomes" id="UP000078397">
    <property type="component" value="Unassembled WGS sequence"/>
</dbReference>
<dbReference type="InterPro" id="IPR012337">
    <property type="entry name" value="RNaseH-like_sf"/>
</dbReference>
<evidence type="ECO:0000256" key="3">
    <source>
        <dbReference type="ARBA" id="ARBA00022771"/>
    </source>
</evidence>
<keyword evidence="9" id="KW-1185">Reference proteome</keyword>
<organism evidence="8 9">
    <name type="scientific">Pochonia chlamydosporia 170</name>
    <dbReference type="NCBI Taxonomy" id="1380566"/>
    <lineage>
        <taxon>Eukaryota</taxon>
        <taxon>Fungi</taxon>
        <taxon>Dikarya</taxon>
        <taxon>Ascomycota</taxon>
        <taxon>Pezizomycotina</taxon>
        <taxon>Sordariomycetes</taxon>
        <taxon>Hypocreomycetidae</taxon>
        <taxon>Hypocreales</taxon>
        <taxon>Clavicipitaceae</taxon>
        <taxon>Pochonia</taxon>
    </lineage>
</organism>
<feature type="domain" description="HAT C-terminal dimerisation" evidence="7">
    <location>
        <begin position="649"/>
        <end position="719"/>
    </location>
</feature>
<evidence type="ECO:0000313" key="9">
    <source>
        <dbReference type="Proteomes" id="UP000078397"/>
    </source>
</evidence>
<keyword evidence="4" id="KW-0862">Zinc</keyword>
<keyword evidence="2" id="KW-0479">Metal-binding</keyword>
<name>A0A179F1I8_METCM</name>
<evidence type="ECO:0000256" key="6">
    <source>
        <dbReference type="SAM" id="MobiDB-lite"/>
    </source>
</evidence>
<keyword evidence="3" id="KW-0863">Zinc-finger</keyword>
<evidence type="ECO:0000256" key="2">
    <source>
        <dbReference type="ARBA" id="ARBA00022723"/>
    </source>
</evidence>